<organism evidence="1 2">
    <name type="scientific">Paeniglutamicibacter terrestris</name>
    <dbReference type="NCBI Taxonomy" id="2723403"/>
    <lineage>
        <taxon>Bacteria</taxon>
        <taxon>Bacillati</taxon>
        <taxon>Actinomycetota</taxon>
        <taxon>Actinomycetes</taxon>
        <taxon>Micrococcales</taxon>
        <taxon>Micrococcaceae</taxon>
        <taxon>Paeniglutamicibacter</taxon>
    </lineage>
</organism>
<evidence type="ECO:0000313" key="2">
    <source>
        <dbReference type="Proteomes" id="UP000746595"/>
    </source>
</evidence>
<comment type="caution">
    <text evidence="1">The sequence shown here is derived from an EMBL/GenBank/DDBJ whole genome shotgun (WGS) entry which is preliminary data.</text>
</comment>
<reference evidence="1 2" key="1">
    <citation type="submission" date="2020-04" db="EMBL/GenBank/DDBJ databases">
        <title>Paeniglutamicibacter sp. ANT13_2, a novel actinomycete isolated from sediment in Antarctica.</title>
        <authorList>
            <person name="Sakdapetsiri C."/>
            <person name="Pinyakong O."/>
        </authorList>
    </citation>
    <scope>NUCLEOTIDE SEQUENCE [LARGE SCALE GENOMIC DNA]</scope>
    <source>
        <strain evidence="1 2">ANT13_2</strain>
    </source>
</reference>
<proteinExistence type="predicted"/>
<keyword evidence="2" id="KW-1185">Reference proteome</keyword>
<evidence type="ECO:0008006" key="3">
    <source>
        <dbReference type="Google" id="ProtNLM"/>
    </source>
</evidence>
<name>A0ABX1G516_9MICC</name>
<dbReference type="EMBL" id="JAAWVT010000004">
    <property type="protein sequence ID" value="NKG21098.1"/>
    <property type="molecule type" value="Genomic_DNA"/>
</dbReference>
<protein>
    <recommendedName>
        <fullName evidence="3">Terminase</fullName>
    </recommendedName>
</protein>
<gene>
    <name evidence="1" type="ORF">HED64_10325</name>
</gene>
<dbReference type="Proteomes" id="UP000746595">
    <property type="component" value="Unassembled WGS sequence"/>
</dbReference>
<accession>A0ABX1G516</accession>
<dbReference type="Gene3D" id="3.40.50.300">
    <property type="entry name" value="P-loop containing nucleotide triphosphate hydrolases"/>
    <property type="match status" value="1"/>
</dbReference>
<sequence>MAVRGNQVPRFNTAPSPAGFNIDDGQDAVFYASKFGLIADPWQETTCEAWMRRCKDGRWCAPTWVVTVPRQNGKNGALEIVELYGMAELGLKFLHTAHEVKTARKAFVRLKYFFGDKPNEANPRFPELNAMVREVRSTNGQEAIVLHNGGQIEFVARSKGSARGFTVDVLVLDEAQELQDEQLEALLPTISAAPSGNPVTIYMGTPPDAAELEKGIGEPFVRVRKNAIEGIGAVAWVEFSARAYVEDMTDIELEAFVRMPKHHADANPAYNIRILPSTIDGELVQFSARSFARERLNMWPRANGKPTIFPPGRWSDLGIDPEDTGDWPLAAIGVDMNIERTQVSIHFSSFTETGVCLELVAQEPFNDGGTQALVDFLWTHAKRNRPVVIQGFSQAKTLVPHLLKKKMMVRVLSGGEWVEACMNFYDDVTVNKTIVHFGEPRVDASFAGFTRDIVNKETGIFKFGRVDLTVDMSPGVSATCAHFGAIKFARQVRPGGSDSSGKRSAIVAN</sequence>
<dbReference type="RefSeq" id="WP_168151923.1">
    <property type="nucleotide sequence ID" value="NZ_JAAWVT010000004.1"/>
</dbReference>
<dbReference type="InterPro" id="IPR027417">
    <property type="entry name" value="P-loop_NTPase"/>
</dbReference>
<evidence type="ECO:0000313" key="1">
    <source>
        <dbReference type="EMBL" id="NKG21098.1"/>
    </source>
</evidence>